<dbReference type="RefSeq" id="XP_066007300.1">
    <property type="nucleotide sequence ID" value="XM_066153521.1"/>
</dbReference>
<accession>A0A7J6IGD1</accession>
<dbReference type="InParanoid" id="A0A7J6IGD1"/>
<dbReference type="EMBL" id="ANPB02000010">
    <property type="protein sequence ID" value="KAF4475509.1"/>
    <property type="molecule type" value="Genomic_DNA"/>
</dbReference>
<reference evidence="1 2" key="2">
    <citation type="submission" date="2020-04" db="EMBL/GenBank/DDBJ databases">
        <title>Genome sequencing and assembly of multiple isolates from the Colletotrichum gloeosporioides species complex.</title>
        <authorList>
            <person name="Gan P."/>
            <person name="Shirasu K."/>
        </authorList>
    </citation>
    <scope>NUCLEOTIDE SEQUENCE [LARGE SCALE GENOMIC DNA]</scope>
    <source>
        <strain evidence="1 2">Nara gc5</strain>
    </source>
</reference>
<dbReference type="GeneID" id="90980544"/>
<name>A0A7J6IGD1_COLFN</name>
<evidence type="ECO:0000313" key="2">
    <source>
        <dbReference type="Proteomes" id="UP000011096"/>
    </source>
</evidence>
<reference evidence="1 2" key="1">
    <citation type="submission" date="2012-08" db="EMBL/GenBank/DDBJ databases">
        <authorList>
            <person name="Gan P.H.P."/>
            <person name="Ikeda K."/>
            <person name="Irieda H."/>
            <person name="Narusaka M."/>
            <person name="O'Connell R.J."/>
            <person name="Narusaka Y."/>
            <person name="Takano Y."/>
            <person name="Kubo Y."/>
            <person name="Shirasu K."/>
        </authorList>
    </citation>
    <scope>NUCLEOTIDE SEQUENCE [LARGE SCALE GENOMIC DNA]</scope>
    <source>
        <strain evidence="1 2">Nara gc5</strain>
    </source>
</reference>
<proteinExistence type="predicted"/>
<sequence>MAARISVFDVGPLVSVVIQFRGQLSEATALMQARNAFMIAQFTTKLLLVTRGRLKISVARQMDISMAGVDGFLVLALPACQPVVGESLYPQQPLLFSLDESLDRPFNTIIHESNDKALPELRVQRLDLALICITSQLSCKFMANHQEAALHDTPRCLITDIPYPRRNASDFQLGPIRRAFAPEERIAVCSAVYEGYND</sequence>
<keyword evidence="2" id="KW-1185">Reference proteome</keyword>
<dbReference type="AlphaFoldDB" id="A0A7J6IGD1"/>
<comment type="caution">
    <text evidence="1">The sequence shown here is derived from an EMBL/GenBank/DDBJ whole genome shotgun (WGS) entry which is preliminary data.</text>
</comment>
<dbReference type="Proteomes" id="UP000011096">
    <property type="component" value="Unassembled WGS sequence"/>
</dbReference>
<protein>
    <submittedName>
        <fullName evidence="1">Uncharacterized protein</fullName>
    </submittedName>
</protein>
<evidence type="ECO:0000313" key="1">
    <source>
        <dbReference type="EMBL" id="KAF4475509.1"/>
    </source>
</evidence>
<organism evidence="1 2">
    <name type="scientific">Colletotrichum fructicola (strain Nara gc5)</name>
    <name type="common">Anthracnose fungus</name>
    <name type="synonym">Colletotrichum gloeosporioides (strain Nara gc5)</name>
    <dbReference type="NCBI Taxonomy" id="1213859"/>
    <lineage>
        <taxon>Eukaryota</taxon>
        <taxon>Fungi</taxon>
        <taxon>Dikarya</taxon>
        <taxon>Ascomycota</taxon>
        <taxon>Pezizomycotina</taxon>
        <taxon>Sordariomycetes</taxon>
        <taxon>Hypocreomycetidae</taxon>
        <taxon>Glomerellales</taxon>
        <taxon>Glomerellaceae</taxon>
        <taxon>Colletotrichum</taxon>
        <taxon>Colletotrichum gloeosporioides species complex</taxon>
    </lineage>
</organism>
<gene>
    <name evidence="1" type="ORF">CGGC5_v016458</name>
</gene>